<protein>
    <submittedName>
        <fullName evidence="3">Uncharacterized protein</fullName>
    </submittedName>
</protein>
<sequence>MNTQNLLLVIILLSAYANCVPTNPPTNEESQHEAHQHNNEQIEQDSVAVCEYHPDPTDHTSNHNDDATNETIISMEVDTPPTSESLIDKICKYIPSFRIGIYVQVNLDWKVYTIKGQPVEASHKIALDAGKGIFDETKSVCIKLINVIKREKQAIWSFLDFDLLTNQPKLTMQLHDNRRPVQVIIHLKPEQVINANIHQFYETARAVANSCGSAVSSLGALKGGIGAAAVKIKFRDVLKPAPVSQAILPDVPKVMIYKEDEEESVTDIIDKIVGNPPQGAIKPRHNDKSSDVLGPKDERTMQKTKAARHIAE</sequence>
<evidence type="ECO:0000313" key="4">
    <source>
        <dbReference type="Proteomes" id="UP001201812"/>
    </source>
</evidence>
<proteinExistence type="predicted"/>
<accession>A0AAD4R1A8</accession>
<keyword evidence="2" id="KW-0732">Signal</keyword>
<evidence type="ECO:0000256" key="1">
    <source>
        <dbReference type="SAM" id="MobiDB-lite"/>
    </source>
</evidence>
<comment type="caution">
    <text evidence="3">The sequence shown here is derived from an EMBL/GenBank/DDBJ whole genome shotgun (WGS) entry which is preliminary data.</text>
</comment>
<dbReference type="EMBL" id="JAKKPZ010000087">
    <property type="protein sequence ID" value="KAI1703147.1"/>
    <property type="molecule type" value="Genomic_DNA"/>
</dbReference>
<dbReference type="AlphaFoldDB" id="A0AAD4R1A8"/>
<evidence type="ECO:0000313" key="3">
    <source>
        <dbReference type="EMBL" id="KAI1703147.1"/>
    </source>
</evidence>
<feature type="signal peptide" evidence="2">
    <location>
        <begin position="1"/>
        <end position="19"/>
    </location>
</feature>
<reference evidence="3" key="1">
    <citation type="submission" date="2022-01" db="EMBL/GenBank/DDBJ databases">
        <title>Genome Sequence Resource for Two Populations of Ditylenchus destructor, the Migratory Endoparasitic Phytonematode.</title>
        <authorList>
            <person name="Zhang H."/>
            <person name="Lin R."/>
            <person name="Xie B."/>
        </authorList>
    </citation>
    <scope>NUCLEOTIDE SEQUENCE</scope>
    <source>
        <strain evidence="3">BazhouSP</strain>
    </source>
</reference>
<dbReference type="Proteomes" id="UP001201812">
    <property type="component" value="Unassembled WGS sequence"/>
</dbReference>
<gene>
    <name evidence="3" type="ORF">DdX_15084</name>
</gene>
<evidence type="ECO:0000256" key="2">
    <source>
        <dbReference type="SAM" id="SignalP"/>
    </source>
</evidence>
<feature type="chain" id="PRO_5042184312" evidence="2">
    <location>
        <begin position="20"/>
        <end position="312"/>
    </location>
</feature>
<name>A0AAD4R1A8_9BILA</name>
<feature type="region of interest" description="Disordered" evidence="1">
    <location>
        <begin position="274"/>
        <end position="312"/>
    </location>
</feature>
<keyword evidence="4" id="KW-1185">Reference proteome</keyword>
<organism evidence="3 4">
    <name type="scientific">Ditylenchus destructor</name>
    <dbReference type="NCBI Taxonomy" id="166010"/>
    <lineage>
        <taxon>Eukaryota</taxon>
        <taxon>Metazoa</taxon>
        <taxon>Ecdysozoa</taxon>
        <taxon>Nematoda</taxon>
        <taxon>Chromadorea</taxon>
        <taxon>Rhabditida</taxon>
        <taxon>Tylenchina</taxon>
        <taxon>Tylenchomorpha</taxon>
        <taxon>Sphaerularioidea</taxon>
        <taxon>Anguinidae</taxon>
        <taxon>Anguininae</taxon>
        <taxon>Ditylenchus</taxon>
    </lineage>
</organism>
<feature type="compositionally biased region" description="Basic and acidic residues" evidence="1">
    <location>
        <begin position="284"/>
        <end position="301"/>
    </location>
</feature>